<comment type="pathway">
    <text evidence="1">Metabolic intermediate biosynthesis; chorismate biosynthesis; chorismate from D-erythrose 4-phosphate and phosphoenolpyruvate: step 6/7.</text>
</comment>
<feature type="binding site" evidence="7">
    <location>
        <position position="55"/>
    </location>
    <ligand>
        <name>3-phosphoshikimate</name>
        <dbReference type="ChEBI" id="CHEBI:145989"/>
    </ligand>
</feature>
<dbReference type="GO" id="GO:0009073">
    <property type="term" value="P:aromatic amino acid family biosynthetic process"/>
    <property type="evidence" value="ECO:0007669"/>
    <property type="project" value="UniProtKB-KW"/>
</dbReference>
<feature type="binding site" evidence="7">
    <location>
        <position position="355"/>
    </location>
    <ligand>
        <name>3-phosphoshikimate</name>
        <dbReference type="ChEBI" id="CHEBI:145989"/>
    </ligand>
</feature>
<dbReference type="InterPro" id="IPR013792">
    <property type="entry name" value="RNA3'P_cycl/enolpyr_Trfase_a/b"/>
</dbReference>
<dbReference type="EMBL" id="CP023154">
    <property type="protein sequence ID" value="QEK79316.1"/>
    <property type="molecule type" value="Genomic_DNA"/>
</dbReference>
<dbReference type="InterPro" id="IPR006264">
    <property type="entry name" value="EPSP_synthase"/>
</dbReference>
<evidence type="ECO:0000256" key="1">
    <source>
        <dbReference type="ARBA" id="ARBA00004811"/>
    </source>
</evidence>
<feature type="domain" description="Enolpyruvate transferase" evidence="8">
    <location>
        <begin position="40"/>
        <end position="435"/>
    </location>
</feature>
<comment type="subcellular location">
    <subcellularLocation>
        <location evidence="7">Cytoplasm</location>
    </subcellularLocation>
</comment>
<feature type="binding site" evidence="7">
    <location>
        <position position="426"/>
    </location>
    <ligand>
        <name>phosphoenolpyruvate</name>
        <dbReference type="ChEBI" id="CHEBI:58702"/>
    </ligand>
</feature>
<dbReference type="InterPro" id="IPR036968">
    <property type="entry name" value="Enolpyruvate_Tfrase_sf"/>
</dbReference>
<organism evidence="9 10">
    <name type="scientific">Pyrococcus furiosus (strain ATCC 43587 / DSM 3638 / JCM 8422 / Vc1)</name>
    <dbReference type="NCBI Taxonomy" id="186497"/>
    <lineage>
        <taxon>Archaea</taxon>
        <taxon>Methanobacteriati</taxon>
        <taxon>Methanobacteriota</taxon>
        <taxon>Thermococci</taxon>
        <taxon>Thermococcales</taxon>
        <taxon>Thermococcaceae</taxon>
        <taxon>Pyrococcus</taxon>
    </lineage>
</organism>
<keyword evidence="3 7" id="KW-0028">Amino-acid biosynthesis</keyword>
<dbReference type="InterPro" id="IPR001986">
    <property type="entry name" value="Enolpyruvate_Tfrase_dom"/>
</dbReference>
<dbReference type="EC" id="2.5.1.19" evidence="7"/>
<feature type="binding site" evidence="7">
    <location>
        <position position="118"/>
    </location>
    <ligand>
        <name>phosphoenolpyruvate</name>
        <dbReference type="ChEBI" id="CHEBI:58702"/>
    </ligand>
</feature>
<evidence type="ECO:0000256" key="7">
    <source>
        <dbReference type="HAMAP-Rule" id="MF_00210"/>
    </source>
</evidence>
<dbReference type="GO" id="GO:0003866">
    <property type="term" value="F:3-phosphoshikimate 1-carboxyvinyltransferase activity"/>
    <property type="evidence" value="ECO:0007669"/>
    <property type="project" value="UniProtKB-UniRule"/>
</dbReference>
<dbReference type="AlphaFoldDB" id="A0A5C0XPX4"/>
<dbReference type="PROSITE" id="PS00885">
    <property type="entry name" value="EPSP_SYNTHASE_2"/>
    <property type="match status" value="1"/>
</dbReference>
<feature type="binding site" evidence="7">
    <location>
        <position position="400"/>
    </location>
    <ligand>
        <name>phosphoenolpyruvate</name>
        <dbReference type="ChEBI" id="CHEBI:58702"/>
    </ligand>
</feature>
<dbReference type="Gene3D" id="3.65.10.10">
    <property type="entry name" value="Enolpyruvate transferase domain"/>
    <property type="match status" value="2"/>
</dbReference>
<comment type="catalytic activity">
    <reaction evidence="6">
        <text>3-phosphoshikimate + phosphoenolpyruvate = 5-O-(1-carboxyvinyl)-3-phosphoshikimate + phosphate</text>
        <dbReference type="Rhea" id="RHEA:21256"/>
        <dbReference type="ChEBI" id="CHEBI:43474"/>
        <dbReference type="ChEBI" id="CHEBI:57701"/>
        <dbReference type="ChEBI" id="CHEBI:58702"/>
        <dbReference type="ChEBI" id="CHEBI:145989"/>
        <dbReference type="EC" id="2.5.1.19"/>
    </reaction>
    <physiologicalReaction direction="left-to-right" evidence="6">
        <dbReference type="Rhea" id="RHEA:21257"/>
    </physiologicalReaction>
</comment>
<dbReference type="InterPro" id="IPR023193">
    <property type="entry name" value="EPSP_synthase_CS"/>
</dbReference>
<feature type="binding site" evidence="7">
    <location>
        <position position="191"/>
    </location>
    <ligand>
        <name>phosphoenolpyruvate</name>
        <dbReference type="ChEBI" id="CHEBI:58702"/>
    </ligand>
</feature>
<feature type="active site" description="Proton acceptor" evidence="7">
    <location>
        <position position="329"/>
    </location>
</feature>
<sequence length="440" mass="48971">MGNLISRSNFLSLFKFWPAPLIQKTINSLEVAFHMLRIVPPKEIQGEVIAPPSKSYTHRGYFLSLLADEKSIVERPLISDDTLATIDAIRAFGADLIEEVVYPPEELRPNYIFARDSGTTARISIIVSSLAKGVSVIDGREQLRRRPMEDGVSSLRMIGVEAIGKRLPVKVFGRGRISAKEVSIVAEKSSQFATGFLILAAKIGLKVEIVKPVSKPYIEMTLKTMEEFGVKYDKAQENERLVIFVDPGVKGTKFKVPGDYSSAANFLVAGALYGKIRVRNLMRDDVQADKEILNILREYGAKVKVKDEYVEVESNERNPLNVDCSNFPDLFPLLAVLAAYAEGKSVIRGRQLRIKESDRIHAMAVNLSRAGIRVRELSDGLEIWGGQPKGFRGKTFNDHRITMALAILALGAKGESIIPETKSIAKSYPNFFEDLMRVIK</sequence>
<dbReference type="Proteomes" id="UP000324354">
    <property type="component" value="Chromosome"/>
</dbReference>
<comment type="function">
    <text evidence="7">Catalyzes the transfer of the enolpyruvyl moiety of phosphoenolpyruvate (PEP) to the 5-hydroxyl of shikimate-3-phosphate (S3P) to produce enolpyruvyl shikimate-3-phosphate and inorganic phosphate.</text>
</comment>
<accession>A0A5C0XPX4</accession>
<dbReference type="GO" id="GO:0005737">
    <property type="term" value="C:cytoplasm"/>
    <property type="evidence" value="ECO:0007669"/>
    <property type="project" value="UniProtKB-SubCell"/>
</dbReference>
<dbReference type="UniPathway" id="UPA00053">
    <property type="reaction ID" value="UER00089"/>
</dbReference>
<comment type="subunit">
    <text evidence="7">Monomer.</text>
</comment>
<keyword evidence="4 7" id="KW-0808">Transferase</keyword>
<feature type="binding site" evidence="7">
    <location>
        <position position="189"/>
    </location>
    <ligand>
        <name>3-phosphoshikimate</name>
        <dbReference type="ChEBI" id="CHEBI:145989"/>
    </ligand>
</feature>
<dbReference type="OrthoDB" id="43788at2157"/>
<protein>
    <recommendedName>
        <fullName evidence="7">3-phosphoshikimate 1-carboxyvinyltransferase</fullName>
        <ecNumber evidence="7">2.5.1.19</ecNumber>
    </recommendedName>
    <alternativeName>
        <fullName evidence="7">5-enolpyruvylshikimate-3-phosphate synthase</fullName>
        <shortName evidence="7">EPSP synthase</shortName>
        <shortName evidence="7">EPSPS</shortName>
    </alternativeName>
</protein>
<evidence type="ECO:0000256" key="6">
    <source>
        <dbReference type="ARBA" id="ARBA00044633"/>
    </source>
</evidence>
<dbReference type="PIRSF" id="PIRSF000505">
    <property type="entry name" value="EPSPS"/>
    <property type="match status" value="1"/>
</dbReference>
<feature type="binding site" evidence="7">
    <location>
        <position position="191"/>
    </location>
    <ligand>
        <name>3-phosphoshikimate</name>
        <dbReference type="ChEBI" id="CHEBI:145989"/>
    </ligand>
</feature>
<comment type="similarity">
    <text evidence="2 7">Belongs to the EPSP synthase family.</text>
</comment>
<dbReference type="PANTHER" id="PTHR21090:SF5">
    <property type="entry name" value="PENTAFUNCTIONAL AROM POLYPEPTIDE"/>
    <property type="match status" value="1"/>
</dbReference>
<feature type="binding site" evidence="7">
    <location>
        <position position="329"/>
    </location>
    <ligand>
        <name>3-phosphoshikimate</name>
        <dbReference type="ChEBI" id="CHEBI:145989"/>
    </ligand>
</feature>
<feature type="binding site" evidence="7">
    <location>
        <position position="190"/>
    </location>
    <ligand>
        <name>3-phosphoshikimate</name>
        <dbReference type="ChEBI" id="CHEBI:145989"/>
    </ligand>
</feature>
<dbReference type="CDD" id="cd01556">
    <property type="entry name" value="EPSP_synthase"/>
    <property type="match status" value="1"/>
</dbReference>
<evidence type="ECO:0000256" key="4">
    <source>
        <dbReference type="ARBA" id="ARBA00022679"/>
    </source>
</evidence>
<feature type="binding site" evidence="7">
    <location>
        <position position="54"/>
    </location>
    <ligand>
        <name>phosphoenolpyruvate</name>
        <dbReference type="ChEBI" id="CHEBI:58702"/>
    </ligand>
</feature>
<evidence type="ECO:0000259" key="8">
    <source>
        <dbReference type="Pfam" id="PF00275"/>
    </source>
</evidence>
<evidence type="ECO:0000256" key="3">
    <source>
        <dbReference type="ARBA" id="ARBA00022605"/>
    </source>
</evidence>
<evidence type="ECO:0000313" key="10">
    <source>
        <dbReference type="Proteomes" id="UP000324354"/>
    </source>
</evidence>
<evidence type="ECO:0000256" key="5">
    <source>
        <dbReference type="ARBA" id="ARBA00023141"/>
    </source>
</evidence>
<keyword evidence="5 7" id="KW-0057">Aromatic amino acid biosynthesis</keyword>
<proteinExistence type="inferred from homology"/>
<feature type="binding site" evidence="7">
    <location>
        <position position="59"/>
    </location>
    <ligand>
        <name>3-phosphoshikimate</name>
        <dbReference type="ChEBI" id="CHEBI:145989"/>
    </ligand>
</feature>
<dbReference type="PANTHER" id="PTHR21090">
    <property type="entry name" value="AROM/DEHYDROQUINATE SYNTHASE"/>
    <property type="match status" value="1"/>
</dbReference>
<dbReference type="SUPFAM" id="SSF55205">
    <property type="entry name" value="EPT/RTPC-like"/>
    <property type="match status" value="1"/>
</dbReference>
<feature type="binding site" evidence="7">
    <location>
        <position position="359"/>
    </location>
    <ligand>
        <name>phosphoenolpyruvate</name>
        <dbReference type="ChEBI" id="CHEBI:58702"/>
    </ligand>
</feature>
<keyword evidence="7" id="KW-0963">Cytoplasm</keyword>
<dbReference type="HAMAP" id="MF_00210">
    <property type="entry name" value="EPSP_synth"/>
    <property type="match status" value="1"/>
</dbReference>
<feature type="binding site" evidence="7">
    <location>
        <position position="146"/>
    </location>
    <ligand>
        <name>phosphoenolpyruvate</name>
        <dbReference type="ChEBI" id="CHEBI:58702"/>
    </ligand>
</feature>
<feature type="binding site" evidence="7">
    <location>
        <position position="214"/>
    </location>
    <ligand>
        <name>3-phosphoshikimate</name>
        <dbReference type="ChEBI" id="CHEBI:145989"/>
    </ligand>
</feature>
<feature type="binding site" evidence="7">
    <location>
        <position position="54"/>
    </location>
    <ligand>
        <name>3-phosphoshikimate</name>
        <dbReference type="ChEBI" id="CHEBI:145989"/>
    </ligand>
</feature>
<dbReference type="GO" id="GO:0008652">
    <property type="term" value="P:amino acid biosynthetic process"/>
    <property type="evidence" value="ECO:0007669"/>
    <property type="project" value="UniProtKB-KW"/>
</dbReference>
<reference evidence="9 10" key="1">
    <citation type="submission" date="2017-08" db="EMBL/GenBank/DDBJ databases">
        <title>Resequencing and Reannotation of the genome of Pyrococcus furiosus type strain DSM3638.</title>
        <authorList>
            <person name="Reichelt R.M."/>
            <person name="Bunk B."/>
        </authorList>
    </citation>
    <scope>NUCLEOTIDE SEQUENCE [LARGE SCALE GENOMIC DNA]</scope>
    <source>
        <strain evidence="9 10">DSM 3638</strain>
    </source>
</reference>
<dbReference type="KEGG" id="pfu:PF1699"/>
<dbReference type="NCBIfam" id="TIGR01356">
    <property type="entry name" value="aroA"/>
    <property type="match status" value="1"/>
</dbReference>
<name>A0A5C0XPX4_PYRFU</name>
<dbReference type="Pfam" id="PF00275">
    <property type="entry name" value="EPSP_synthase"/>
    <property type="match status" value="1"/>
</dbReference>
<dbReference type="GO" id="GO:0009423">
    <property type="term" value="P:chorismate biosynthetic process"/>
    <property type="evidence" value="ECO:0007669"/>
    <property type="project" value="UniProtKB-UniRule"/>
</dbReference>
<feature type="binding site" evidence="7">
    <location>
        <position position="351"/>
    </location>
    <ligand>
        <name>3-phosphoshikimate</name>
        <dbReference type="ChEBI" id="CHEBI:145989"/>
    </ligand>
</feature>
<evidence type="ECO:0000256" key="2">
    <source>
        <dbReference type="ARBA" id="ARBA00009948"/>
    </source>
</evidence>
<gene>
    <name evidence="7 9" type="primary">aroA</name>
    <name evidence="9" type="ORF">PFDSM3638_08610</name>
</gene>
<evidence type="ECO:0000313" key="9">
    <source>
        <dbReference type="EMBL" id="QEK79316.1"/>
    </source>
</evidence>